<dbReference type="InterPro" id="IPR027417">
    <property type="entry name" value="P-loop_NTPase"/>
</dbReference>
<dbReference type="SUPFAM" id="SSF52540">
    <property type="entry name" value="P-loop containing nucleoside triphosphate hydrolases"/>
    <property type="match status" value="1"/>
</dbReference>
<reference evidence="6" key="1">
    <citation type="journal article" date="2015" name="Genome Announc.">
        <title>Draft genome sequence of the fungus Penicillium brasilianum MG11.</title>
        <authorList>
            <person name="Horn F."/>
            <person name="Linde J."/>
            <person name="Mattern D.J."/>
            <person name="Walther G."/>
            <person name="Guthke R."/>
            <person name="Brakhage A.A."/>
            <person name="Valiante V."/>
        </authorList>
    </citation>
    <scope>NUCLEOTIDE SEQUENCE [LARGE SCALE GENOMIC DNA]</scope>
    <source>
        <strain evidence="6">MG11</strain>
    </source>
</reference>
<dbReference type="PROSITE" id="PS50088">
    <property type="entry name" value="ANK_REPEAT"/>
    <property type="match status" value="1"/>
</dbReference>
<dbReference type="InterPro" id="IPR036770">
    <property type="entry name" value="Ankyrin_rpt-contain_sf"/>
</dbReference>
<dbReference type="Gene3D" id="3.40.50.300">
    <property type="entry name" value="P-loop containing nucleotide triphosphate hydrolases"/>
    <property type="match status" value="1"/>
</dbReference>
<dbReference type="SUPFAM" id="SSF48403">
    <property type="entry name" value="Ankyrin repeat"/>
    <property type="match status" value="1"/>
</dbReference>
<evidence type="ECO:0000313" key="6">
    <source>
        <dbReference type="Proteomes" id="UP000042958"/>
    </source>
</evidence>
<keyword evidence="1" id="KW-0677">Repeat</keyword>
<feature type="domain" description="NACHT" evidence="4">
    <location>
        <begin position="239"/>
        <end position="379"/>
    </location>
</feature>
<dbReference type="Pfam" id="PF22939">
    <property type="entry name" value="WHD_GPIID"/>
    <property type="match status" value="1"/>
</dbReference>
<evidence type="ECO:0000259" key="4">
    <source>
        <dbReference type="PROSITE" id="PS50837"/>
    </source>
</evidence>
<feature type="region of interest" description="Disordered" evidence="3">
    <location>
        <begin position="897"/>
        <end position="916"/>
    </location>
</feature>
<dbReference type="AlphaFoldDB" id="A0A0F7TG68"/>
<name>A0A0F7TG68_PENBI</name>
<dbReference type="InterPro" id="IPR054471">
    <property type="entry name" value="GPIID_WHD"/>
</dbReference>
<dbReference type="Pfam" id="PF12796">
    <property type="entry name" value="Ank_2"/>
    <property type="match status" value="2"/>
</dbReference>
<evidence type="ECO:0000313" key="5">
    <source>
        <dbReference type="EMBL" id="CEJ55500.1"/>
    </source>
</evidence>
<dbReference type="InterPro" id="IPR007111">
    <property type="entry name" value="NACHT_NTPase"/>
</dbReference>
<dbReference type="InterPro" id="IPR056884">
    <property type="entry name" value="NPHP3-like_N"/>
</dbReference>
<organism evidence="5 6">
    <name type="scientific">Penicillium brasilianum</name>
    <dbReference type="NCBI Taxonomy" id="104259"/>
    <lineage>
        <taxon>Eukaryota</taxon>
        <taxon>Fungi</taxon>
        <taxon>Dikarya</taxon>
        <taxon>Ascomycota</taxon>
        <taxon>Pezizomycotina</taxon>
        <taxon>Eurotiomycetes</taxon>
        <taxon>Eurotiomycetidae</taxon>
        <taxon>Eurotiales</taxon>
        <taxon>Aspergillaceae</taxon>
        <taxon>Penicillium</taxon>
    </lineage>
</organism>
<dbReference type="SMART" id="SM00248">
    <property type="entry name" value="ANK"/>
    <property type="match status" value="7"/>
</dbReference>
<dbReference type="PANTHER" id="PTHR10039:SF15">
    <property type="entry name" value="NACHT DOMAIN-CONTAINING PROTEIN"/>
    <property type="match status" value="1"/>
</dbReference>
<sequence>MDPFSLSVGIAGILPLIATAITTSKEYIDNVRSARQSIATLITELEALQANVTNLHGLLKGDLLNENVRFQKSSVLLTCSTACEAKLKELCKKLSQEGKSKRSRLLWPFTEKDYQKTIQELRHFSSWMQFALSVDGCRLLSKTSDNVLKLMAQQLEQFRAVQALEADTLHILDAVRDQQRIIEDNMENETRKSILDWISTAKHYQKHRLVQASRARNTGTWILRREEFMRWQDDNSDSNVLLCHGIQGSGKTNLASIIIDDLLEKKSSEKSPVGYFYFDHQDQSSQSPSAVLSCILRQLLEQLPKIPSPVADLYDKSGHKGSIPLDECQRLLTELALDLRCLYLVFDGLDESTHRRLFLQSILNVAQSHYVRLLVTSRPHIPDLRDLFLKHPNLMIEAQEEDLKTYLYQELEQEGVYERADQAFVNRLVRELTKGADGMFLLPVLRLRTILKEPTPGQMEDRMADLSHSLNDAFADTISRIQRLPESRRRLGMDALKWLTNTTRAMTESELSDALAIHEKQNAVNAKYRPTTKTILECCQGLATVDAEGHVRLAHYAIQEYLTDNSGDLFPRAEATIAVTCLRYLVFKNFQDGPWTTESEIVLKMEMYPFLTWAARYWGQFTRKTETDAEVWSALHIFFSSPFATAMANQVRQYSMSMIKDYWDASECRSFTALHHASREGLQRAVNQLLSSDAFSVNELTRMGATPVIMAAADGHVLTTRSLLAHDADPRLRNWYGDALHCAIDADQVATVRELVRWGMDPNEGGDNGRNYLISALDTDSHGAFAALVELGADIKLQSKNEHHDHIFFTAAAWGCVKIVSLMLERKWAEIEMRNLNGLTALHCAVAAAEMTTVRRLLDAGANIDATDKKGRTALEYAEAKRNKTIARLLLDAGAMPSDGTRARNHTRRNHLRLSK</sequence>
<dbReference type="InterPro" id="IPR002110">
    <property type="entry name" value="Ankyrin_rpt"/>
</dbReference>
<evidence type="ECO:0000256" key="2">
    <source>
        <dbReference type="PROSITE-ProRule" id="PRU00023"/>
    </source>
</evidence>
<proteinExistence type="predicted"/>
<evidence type="ECO:0000256" key="1">
    <source>
        <dbReference type="ARBA" id="ARBA00022737"/>
    </source>
</evidence>
<accession>A0A0F7TG68</accession>
<dbReference type="Pfam" id="PF24883">
    <property type="entry name" value="NPHP3_N"/>
    <property type="match status" value="1"/>
</dbReference>
<dbReference type="PANTHER" id="PTHR10039">
    <property type="entry name" value="AMELOGENIN"/>
    <property type="match status" value="1"/>
</dbReference>
<keyword evidence="2" id="KW-0040">ANK repeat</keyword>
<gene>
    <name evidence="5" type="ORF">PMG11_01753</name>
</gene>
<dbReference type="OrthoDB" id="426293at2759"/>
<feature type="compositionally biased region" description="Basic residues" evidence="3">
    <location>
        <begin position="903"/>
        <end position="916"/>
    </location>
</feature>
<feature type="repeat" description="ANK" evidence="2">
    <location>
        <begin position="837"/>
        <end position="869"/>
    </location>
</feature>
<dbReference type="Proteomes" id="UP000042958">
    <property type="component" value="Unassembled WGS sequence"/>
</dbReference>
<evidence type="ECO:0000256" key="3">
    <source>
        <dbReference type="SAM" id="MobiDB-lite"/>
    </source>
</evidence>
<dbReference type="EMBL" id="CDHK01000002">
    <property type="protein sequence ID" value="CEJ55500.1"/>
    <property type="molecule type" value="Genomic_DNA"/>
</dbReference>
<protein>
    <recommendedName>
        <fullName evidence="4">NACHT domain-containing protein</fullName>
    </recommendedName>
</protein>
<dbReference type="PROSITE" id="PS50297">
    <property type="entry name" value="ANK_REP_REGION"/>
    <property type="match status" value="1"/>
</dbReference>
<dbReference type="PROSITE" id="PS50837">
    <property type="entry name" value="NACHT"/>
    <property type="match status" value="1"/>
</dbReference>
<dbReference type="STRING" id="104259.A0A0F7TG68"/>
<keyword evidence="6" id="KW-1185">Reference proteome</keyword>
<dbReference type="Gene3D" id="1.25.40.20">
    <property type="entry name" value="Ankyrin repeat-containing domain"/>
    <property type="match status" value="1"/>
</dbReference>